<protein>
    <submittedName>
        <fullName evidence="1">Uncharacterized protein</fullName>
    </submittedName>
</protein>
<sequence>MTQCGKIRGRMFVKLNSKKRPAGFQYIPGISRPSVIRTFDLRSSSPFDPMCIRSVPSSMPAAIRKPIASRLLLRLHFIHTKEAESDIFEITSAEISPDYRMDDAGEKSIS</sequence>
<evidence type="ECO:0000313" key="2">
    <source>
        <dbReference type="Proteomes" id="UP001431783"/>
    </source>
</evidence>
<reference evidence="1 2" key="1">
    <citation type="submission" date="2023-03" db="EMBL/GenBank/DDBJ databases">
        <title>Genome insight into feeding habits of ladybird beetles.</title>
        <authorList>
            <person name="Li H.-S."/>
            <person name="Huang Y.-H."/>
            <person name="Pang H."/>
        </authorList>
    </citation>
    <scope>NUCLEOTIDE SEQUENCE [LARGE SCALE GENOMIC DNA]</scope>
    <source>
        <strain evidence="1">SYSU_2023b</strain>
        <tissue evidence="1">Whole body</tissue>
    </source>
</reference>
<dbReference type="EMBL" id="JARQZJ010000003">
    <property type="protein sequence ID" value="KAK9870619.1"/>
    <property type="molecule type" value="Genomic_DNA"/>
</dbReference>
<gene>
    <name evidence="1" type="ORF">WA026_008179</name>
</gene>
<dbReference type="AlphaFoldDB" id="A0AAW1TJV8"/>
<proteinExistence type="predicted"/>
<organism evidence="1 2">
    <name type="scientific">Henosepilachna vigintioctopunctata</name>
    <dbReference type="NCBI Taxonomy" id="420089"/>
    <lineage>
        <taxon>Eukaryota</taxon>
        <taxon>Metazoa</taxon>
        <taxon>Ecdysozoa</taxon>
        <taxon>Arthropoda</taxon>
        <taxon>Hexapoda</taxon>
        <taxon>Insecta</taxon>
        <taxon>Pterygota</taxon>
        <taxon>Neoptera</taxon>
        <taxon>Endopterygota</taxon>
        <taxon>Coleoptera</taxon>
        <taxon>Polyphaga</taxon>
        <taxon>Cucujiformia</taxon>
        <taxon>Coccinelloidea</taxon>
        <taxon>Coccinellidae</taxon>
        <taxon>Epilachninae</taxon>
        <taxon>Epilachnini</taxon>
        <taxon>Henosepilachna</taxon>
    </lineage>
</organism>
<keyword evidence="2" id="KW-1185">Reference proteome</keyword>
<comment type="caution">
    <text evidence="1">The sequence shown here is derived from an EMBL/GenBank/DDBJ whole genome shotgun (WGS) entry which is preliminary data.</text>
</comment>
<accession>A0AAW1TJV8</accession>
<evidence type="ECO:0000313" key="1">
    <source>
        <dbReference type="EMBL" id="KAK9870619.1"/>
    </source>
</evidence>
<dbReference type="Proteomes" id="UP001431783">
    <property type="component" value="Unassembled WGS sequence"/>
</dbReference>
<name>A0AAW1TJV8_9CUCU</name>